<evidence type="ECO:0000256" key="1">
    <source>
        <dbReference type="ARBA" id="ARBA00009175"/>
    </source>
</evidence>
<keyword evidence="3 4" id="KW-0732">Signal</keyword>
<dbReference type="GO" id="GO:0030973">
    <property type="term" value="F:molybdate ion binding"/>
    <property type="evidence" value="ECO:0007669"/>
    <property type="project" value="TreeGrafter"/>
</dbReference>
<evidence type="ECO:0000256" key="2">
    <source>
        <dbReference type="ARBA" id="ARBA00022723"/>
    </source>
</evidence>
<dbReference type="SUPFAM" id="SSF53850">
    <property type="entry name" value="Periplasmic binding protein-like II"/>
    <property type="match status" value="1"/>
</dbReference>
<sequence length="279" mass="29317">MLINKKLTVAAVALLLSQLPLSAANATTNITVAVAANFTTPLSEIITAFTSQYSGTTVTVVSGATGDLETNIINYNGSSSTYDLLLAADKSHPDDLVATHAALTYDSTDFLYAHGYLELWTNTTGVNVSSGLPSGFTTLAIAKPSAAPYGLAATEVLANVYGIDYTADSRITQYSTIGTTYSAVNTGAKQMGFVARSQICTVVNGVQTFSGVSHYGSYVSGPADSTTAHDYDDILQYGVKLARSGRTADETTVLNNFVNFLLNASQGGPTILKYCYTRS</sequence>
<evidence type="ECO:0000256" key="4">
    <source>
        <dbReference type="SAM" id="SignalP"/>
    </source>
</evidence>
<dbReference type="PANTHER" id="PTHR30632:SF14">
    <property type="entry name" value="TUNGSTATE_MOLYBDATE_CHROMATE-BINDING PROTEIN MODA"/>
    <property type="match status" value="1"/>
</dbReference>
<proteinExistence type="inferred from homology"/>
<evidence type="ECO:0000313" key="6">
    <source>
        <dbReference type="Proteomes" id="UP000233293"/>
    </source>
</evidence>
<dbReference type="PANTHER" id="PTHR30632">
    <property type="entry name" value="MOLYBDATE-BINDING PERIPLASMIC PROTEIN"/>
    <property type="match status" value="1"/>
</dbReference>
<keyword evidence="2" id="KW-0479">Metal-binding</keyword>
<dbReference type="Pfam" id="PF13531">
    <property type="entry name" value="SBP_bac_11"/>
    <property type="match status" value="1"/>
</dbReference>
<evidence type="ECO:0000313" key="5">
    <source>
        <dbReference type="EMBL" id="PKU22452.1"/>
    </source>
</evidence>
<dbReference type="AlphaFoldDB" id="A0A2N3PPX7"/>
<feature type="signal peptide" evidence="4">
    <location>
        <begin position="1"/>
        <end position="23"/>
    </location>
</feature>
<feature type="chain" id="PRO_5014749182" evidence="4">
    <location>
        <begin position="24"/>
        <end position="279"/>
    </location>
</feature>
<dbReference type="InterPro" id="IPR005950">
    <property type="entry name" value="ModA"/>
</dbReference>
<protein>
    <submittedName>
        <fullName evidence="5">Molybdate ABC transporter substrate-binding protein</fullName>
    </submittedName>
</protein>
<organism evidence="5 6">
    <name type="scientific">Telmatospirillum siberiense</name>
    <dbReference type="NCBI Taxonomy" id="382514"/>
    <lineage>
        <taxon>Bacteria</taxon>
        <taxon>Pseudomonadati</taxon>
        <taxon>Pseudomonadota</taxon>
        <taxon>Alphaproteobacteria</taxon>
        <taxon>Rhodospirillales</taxon>
        <taxon>Rhodospirillaceae</taxon>
        <taxon>Telmatospirillum</taxon>
    </lineage>
</organism>
<dbReference type="Proteomes" id="UP000233293">
    <property type="component" value="Unassembled WGS sequence"/>
</dbReference>
<dbReference type="GO" id="GO:0046872">
    <property type="term" value="F:metal ion binding"/>
    <property type="evidence" value="ECO:0007669"/>
    <property type="project" value="UniProtKB-KW"/>
</dbReference>
<dbReference type="GO" id="GO:0015689">
    <property type="term" value="P:molybdate ion transport"/>
    <property type="evidence" value="ECO:0007669"/>
    <property type="project" value="InterPro"/>
</dbReference>
<name>A0A2N3PPX7_9PROT</name>
<dbReference type="Gene3D" id="3.40.190.10">
    <property type="entry name" value="Periplasmic binding protein-like II"/>
    <property type="match status" value="2"/>
</dbReference>
<accession>A0A2N3PPX7</accession>
<comment type="similarity">
    <text evidence="1">Belongs to the bacterial solute-binding protein ModA family.</text>
</comment>
<gene>
    <name evidence="5" type="primary">modA</name>
    <name evidence="5" type="ORF">CWS72_21875</name>
</gene>
<dbReference type="OrthoDB" id="9785015at2"/>
<dbReference type="InterPro" id="IPR050682">
    <property type="entry name" value="ModA/WtpA"/>
</dbReference>
<dbReference type="EMBL" id="PIUM01000032">
    <property type="protein sequence ID" value="PKU22452.1"/>
    <property type="molecule type" value="Genomic_DNA"/>
</dbReference>
<evidence type="ECO:0000256" key="3">
    <source>
        <dbReference type="ARBA" id="ARBA00022729"/>
    </source>
</evidence>
<reference evidence="6" key="1">
    <citation type="submission" date="2017-12" db="EMBL/GenBank/DDBJ databases">
        <title>Draft genome sequence of Telmatospirillum siberiense 26-4b1T, an acidotolerant peatland alphaproteobacterium potentially involved in sulfur cycling.</title>
        <authorList>
            <person name="Hausmann B."/>
            <person name="Pjevac P."/>
            <person name="Schreck K."/>
            <person name="Herbold C.W."/>
            <person name="Daims H."/>
            <person name="Wagner M."/>
            <person name="Pester M."/>
            <person name="Loy A."/>
        </authorList>
    </citation>
    <scope>NUCLEOTIDE SEQUENCE [LARGE SCALE GENOMIC DNA]</scope>
    <source>
        <strain evidence="6">26-4b1</strain>
    </source>
</reference>
<dbReference type="NCBIfam" id="TIGR01256">
    <property type="entry name" value="modA"/>
    <property type="match status" value="1"/>
</dbReference>
<dbReference type="RefSeq" id="WP_101252776.1">
    <property type="nucleotide sequence ID" value="NZ_PIUM01000032.1"/>
</dbReference>
<comment type="caution">
    <text evidence="5">The sequence shown here is derived from an EMBL/GenBank/DDBJ whole genome shotgun (WGS) entry which is preliminary data.</text>
</comment>
<keyword evidence="6" id="KW-1185">Reference proteome</keyword>